<reference evidence="3" key="1">
    <citation type="journal article" date="2019" name="Int. J. Syst. Evol. Microbiol.">
        <title>The Global Catalogue of Microorganisms (GCM) 10K type strain sequencing project: providing services to taxonomists for standard genome sequencing and annotation.</title>
        <authorList>
            <consortium name="The Broad Institute Genomics Platform"/>
            <consortium name="The Broad Institute Genome Sequencing Center for Infectious Disease"/>
            <person name="Wu L."/>
            <person name="Ma J."/>
        </authorList>
    </citation>
    <scope>NUCLEOTIDE SEQUENCE [LARGE SCALE GENOMIC DNA]</scope>
    <source>
        <strain evidence="3">JCM 18127</strain>
    </source>
</reference>
<sequence length="354" mass="39570">MADHPYRDLPPEALWRRAVAERSPLHLEHLYRPRFPLGRETRIAAAGSCFAQHIGRQFKERGYAFLDAEPAPPLLEAGERGRFGYDMYSARYGNLYSARQLLQLVQRAQGTFTPLDEAWEEGGRWFDPFRPTIEPDGFASLEELRAVREHHLGAVRSLLEQADVFVFTFGLTEAWIDTRDGAVLPLCPGTAHGTFDPEQHAFHNFSWPEVMGDFEEFMRLAREVNPTMRFLVTVSPVPLTATASGQHVLTASVASKSILRAVCAELVARHEHVDYFPSYELVTSHPMRAMFFDPNLRTVAPRGVAHVMSTFFEAHEGTATAAPTPASTGRPAQVPVPHEDDVVCDEAILDTFGA</sequence>
<comment type="caution">
    <text evidence="2">The sequence shown here is derived from an EMBL/GenBank/DDBJ whole genome shotgun (WGS) entry which is preliminary data.</text>
</comment>
<organism evidence="2 3">
    <name type="scientific">Nocardioides nanhaiensis</name>
    <dbReference type="NCBI Taxonomy" id="1476871"/>
    <lineage>
        <taxon>Bacteria</taxon>
        <taxon>Bacillati</taxon>
        <taxon>Actinomycetota</taxon>
        <taxon>Actinomycetes</taxon>
        <taxon>Propionibacteriales</taxon>
        <taxon>Nocardioidaceae</taxon>
        <taxon>Nocardioides</taxon>
    </lineage>
</organism>
<keyword evidence="3" id="KW-1185">Reference proteome</keyword>
<accession>A0ABP8VNG6</accession>
<proteinExistence type="predicted"/>
<dbReference type="RefSeq" id="WP_345262037.1">
    <property type="nucleotide sequence ID" value="NZ_BAABIM010000001.1"/>
</dbReference>
<gene>
    <name evidence="2" type="ORF">GCM10023226_00580</name>
</gene>
<dbReference type="EMBL" id="BAABIM010000001">
    <property type="protein sequence ID" value="GAA4668509.1"/>
    <property type="molecule type" value="Genomic_DNA"/>
</dbReference>
<dbReference type="InterPro" id="IPR014982">
    <property type="entry name" value="GSCFA"/>
</dbReference>
<evidence type="ECO:0000259" key="1">
    <source>
        <dbReference type="Pfam" id="PF08885"/>
    </source>
</evidence>
<name>A0ABP8VNG6_9ACTN</name>
<dbReference type="Pfam" id="PF08885">
    <property type="entry name" value="GSCFA"/>
    <property type="match status" value="1"/>
</dbReference>
<dbReference type="Proteomes" id="UP001500621">
    <property type="component" value="Unassembled WGS sequence"/>
</dbReference>
<evidence type="ECO:0000313" key="2">
    <source>
        <dbReference type="EMBL" id="GAA4668509.1"/>
    </source>
</evidence>
<protein>
    <submittedName>
        <fullName evidence="2">GSCFA domain-containing protein</fullName>
    </submittedName>
</protein>
<evidence type="ECO:0000313" key="3">
    <source>
        <dbReference type="Proteomes" id="UP001500621"/>
    </source>
</evidence>
<feature type="domain" description="GSCFA" evidence="1">
    <location>
        <begin position="42"/>
        <end position="311"/>
    </location>
</feature>